<organism evidence="1 2">
    <name type="scientific">Candidatus Jettenia ecosi</name>
    <dbReference type="NCBI Taxonomy" id="2494326"/>
    <lineage>
        <taxon>Bacteria</taxon>
        <taxon>Pseudomonadati</taxon>
        <taxon>Planctomycetota</taxon>
        <taxon>Candidatus Brocadiia</taxon>
        <taxon>Candidatus Brocadiales</taxon>
        <taxon>Candidatus Brocadiaceae</taxon>
        <taxon>Candidatus Jettenia</taxon>
    </lineage>
</organism>
<sequence>MVEKEGLKERLEEIYREEESQRIYTLCKVHLTQSGSESTKGINFRHGYELCRQPLSIFTTPLIKLFEGNFTAGCLP</sequence>
<reference evidence="1 2" key="1">
    <citation type="submission" date="2019-04" db="EMBL/GenBank/DDBJ databases">
        <title>Genome of a novel bacterium Candidatus Jettenia ecosi reconstructed from metagenome of an anammox bioreactor.</title>
        <authorList>
            <person name="Mardanov A.V."/>
            <person name="Beletsky A.V."/>
            <person name="Ravin N.V."/>
            <person name="Botchkova E.A."/>
            <person name="Litti Y.V."/>
            <person name="Nozhevnikova A.N."/>
        </authorList>
    </citation>
    <scope>NUCLEOTIDE SEQUENCE [LARGE SCALE GENOMIC DNA]</scope>
    <source>
        <strain evidence="1">J2</strain>
    </source>
</reference>
<name>A0A533Q655_9BACT</name>
<proteinExistence type="predicted"/>
<gene>
    <name evidence="1" type="ORF">JETT_3738</name>
</gene>
<protein>
    <submittedName>
        <fullName evidence="1">Uncharacterized protein</fullName>
    </submittedName>
</protein>
<accession>A0A533Q655</accession>
<comment type="caution">
    <text evidence="1">The sequence shown here is derived from an EMBL/GenBank/DDBJ whole genome shotgun (WGS) entry which is preliminary data.</text>
</comment>
<dbReference type="EMBL" id="SULG01000147">
    <property type="protein sequence ID" value="TLD40005.1"/>
    <property type="molecule type" value="Genomic_DNA"/>
</dbReference>
<dbReference type="AlphaFoldDB" id="A0A533Q655"/>
<evidence type="ECO:0000313" key="1">
    <source>
        <dbReference type="EMBL" id="TLD40005.1"/>
    </source>
</evidence>
<evidence type="ECO:0000313" key="2">
    <source>
        <dbReference type="Proteomes" id="UP000319783"/>
    </source>
</evidence>
<dbReference type="Proteomes" id="UP000319783">
    <property type="component" value="Unassembled WGS sequence"/>
</dbReference>